<gene>
    <name evidence="6" type="ORF">C8N44_1247</name>
</gene>
<keyword evidence="7" id="KW-1185">Reference proteome</keyword>
<dbReference type="InterPro" id="IPR028082">
    <property type="entry name" value="Peripla_BP_I"/>
</dbReference>
<dbReference type="Pfam" id="PF00532">
    <property type="entry name" value="Peripla_BP_1"/>
    <property type="match status" value="1"/>
</dbReference>
<dbReference type="GO" id="GO:0003700">
    <property type="term" value="F:DNA-binding transcription factor activity"/>
    <property type="evidence" value="ECO:0007669"/>
    <property type="project" value="TreeGrafter"/>
</dbReference>
<evidence type="ECO:0000259" key="5">
    <source>
        <dbReference type="PROSITE" id="PS50932"/>
    </source>
</evidence>
<keyword evidence="3" id="KW-0804">Transcription</keyword>
<evidence type="ECO:0000256" key="1">
    <source>
        <dbReference type="ARBA" id="ARBA00023015"/>
    </source>
</evidence>
<dbReference type="InterPro" id="IPR001761">
    <property type="entry name" value="Peripla_BP/Lac1_sug-bd_dom"/>
</dbReference>
<dbReference type="PANTHER" id="PTHR30146:SF138">
    <property type="entry name" value="TRANSCRIPTIONAL REGULATORY PROTEIN"/>
    <property type="match status" value="1"/>
</dbReference>
<keyword evidence="1" id="KW-0805">Transcription regulation</keyword>
<evidence type="ECO:0000313" key="7">
    <source>
        <dbReference type="Proteomes" id="UP000244069"/>
    </source>
</evidence>
<dbReference type="Proteomes" id="UP000244069">
    <property type="component" value="Unassembled WGS sequence"/>
</dbReference>
<dbReference type="CDD" id="cd01392">
    <property type="entry name" value="HTH_LacI"/>
    <property type="match status" value="1"/>
</dbReference>
<dbReference type="InterPro" id="IPR010982">
    <property type="entry name" value="Lambda_DNA-bd_dom_sf"/>
</dbReference>
<protein>
    <submittedName>
        <fullName evidence="6">LacI family transcriptional regulator</fullName>
    </submittedName>
</protein>
<dbReference type="SUPFAM" id="SSF47413">
    <property type="entry name" value="lambda repressor-like DNA-binding domains"/>
    <property type="match status" value="1"/>
</dbReference>
<dbReference type="AlphaFoldDB" id="A0A2T6AIZ2"/>
<evidence type="ECO:0000256" key="3">
    <source>
        <dbReference type="ARBA" id="ARBA00023163"/>
    </source>
</evidence>
<feature type="region of interest" description="Disordered" evidence="4">
    <location>
        <begin position="362"/>
        <end position="386"/>
    </location>
</feature>
<dbReference type="PROSITE" id="PS50932">
    <property type="entry name" value="HTH_LACI_2"/>
    <property type="match status" value="1"/>
</dbReference>
<dbReference type="Gene3D" id="1.10.260.40">
    <property type="entry name" value="lambda repressor-like DNA-binding domains"/>
    <property type="match status" value="1"/>
</dbReference>
<dbReference type="SMART" id="SM00354">
    <property type="entry name" value="HTH_LACI"/>
    <property type="match status" value="1"/>
</dbReference>
<dbReference type="GO" id="GO:0000976">
    <property type="term" value="F:transcription cis-regulatory region binding"/>
    <property type="evidence" value="ECO:0007669"/>
    <property type="project" value="TreeGrafter"/>
</dbReference>
<reference evidence="6 7" key="1">
    <citation type="submission" date="2018-04" db="EMBL/GenBank/DDBJ databases">
        <title>Genomic Encyclopedia of Archaeal and Bacterial Type Strains, Phase II (KMG-II): from individual species to whole genera.</title>
        <authorList>
            <person name="Goeker M."/>
        </authorList>
    </citation>
    <scope>NUCLEOTIDE SEQUENCE [LARGE SCALE GENOMIC DNA]</scope>
    <source>
        <strain evidence="6 7">DSM 29329</strain>
    </source>
</reference>
<dbReference type="PANTHER" id="PTHR30146">
    <property type="entry name" value="LACI-RELATED TRANSCRIPTIONAL REPRESSOR"/>
    <property type="match status" value="1"/>
</dbReference>
<organism evidence="6 7">
    <name type="scientific">Allosediminivita pacifica</name>
    <dbReference type="NCBI Taxonomy" id="1267769"/>
    <lineage>
        <taxon>Bacteria</taxon>
        <taxon>Pseudomonadati</taxon>
        <taxon>Pseudomonadota</taxon>
        <taxon>Alphaproteobacteria</taxon>
        <taxon>Rhodobacterales</taxon>
        <taxon>Paracoccaceae</taxon>
        <taxon>Allosediminivita</taxon>
    </lineage>
</organism>
<dbReference type="Pfam" id="PF00356">
    <property type="entry name" value="LacI"/>
    <property type="match status" value="1"/>
</dbReference>
<dbReference type="InterPro" id="IPR000843">
    <property type="entry name" value="HTH_LacI"/>
</dbReference>
<evidence type="ECO:0000313" key="6">
    <source>
        <dbReference type="EMBL" id="PTX43795.1"/>
    </source>
</evidence>
<sequence length="386" mass="41152">MLRCRVISRILLLAETGFGADSRGMGEEIHIDSQHRQGARVTISDVAKAVSLTKGTVSRALNNYPDISASTRQRVMAAARDLGYTPLAHAQAIRTGRVRAVGLVLHLDQHDAQKPFLADFLKGITQGASAEGWTLTVATAETEAEATETYRRLVEERKADGFILPRTKMDDARIDFLRERGVPFVLYGRTGDTEGCAWFDLLGETAMEEAVAILAGQGHSRIGYIGGDGAFTYAALRLQGYREGLAAAGLRHDPALEITGCATAQAGAAAAQDLLAEDPAPTAIICATDLLATGVIRALRAAGHRPGETISVIGYDGAPEAAALEPPLSTFVVDQQRAGTRLSQMLIARIRGESPELLRETARATYREGGTVAPPPGSQPEREDPS</sequence>
<comment type="caution">
    <text evidence="6">The sequence shown here is derived from an EMBL/GenBank/DDBJ whole genome shotgun (WGS) entry which is preliminary data.</text>
</comment>
<evidence type="ECO:0000256" key="4">
    <source>
        <dbReference type="SAM" id="MobiDB-lite"/>
    </source>
</evidence>
<dbReference type="Gene3D" id="3.40.50.2300">
    <property type="match status" value="2"/>
</dbReference>
<dbReference type="SUPFAM" id="SSF53822">
    <property type="entry name" value="Periplasmic binding protein-like I"/>
    <property type="match status" value="1"/>
</dbReference>
<dbReference type="EMBL" id="QBKN01000024">
    <property type="protein sequence ID" value="PTX43795.1"/>
    <property type="molecule type" value="Genomic_DNA"/>
</dbReference>
<keyword evidence="2" id="KW-0238">DNA-binding</keyword>
<evidence type="ECO:0000256" key="2">
    <source>
        <dbReference type="ARBA" id="ARBA00023125"/>
    </source>
</evidence>
<name>A0A2T6AIZ2_9RHOB</name>
<feature type="domain" description="HTH lacI-type" evidence="5">
    <location>
        <begin position="41"/>
        <end position="95"/>
    </location>
</feature>
<proteinExistence type="predicted"/>
<accession>A0A2T6AIZ2</accession>